<dbReference type="PANTHER" id="PTHR21437:SF1">
    <property type="entry name" value="WIDE AWAKE"/>
    <property type="match status" value="1"/>
</dbReference>
<dbReference type="InterPro" id="IPR029071">
    <property type="entry name" value="Ubiquitin-like_domsf"/>
</dbReference>
<dbReference type="CDD" id="cd17117">
    <property type="entry name" value="RA_ANKFN1_like"/>
    <property type="match status" value="1"/>
</dbReference>
<reference evidence="2 3" key="1">
    <citation type="submission" date="2023-02" db="EMBL/GenBank/DDBJ databases">
        <title>LHISI_Scaffold_Assembly.</title>
        <authorList>
            <person name="Stuart O.P."/>
            <person name="Cleave R."/>
            <person name="Magrath M.J.L."/>
            <person name="Mikheyev A.S."/>
        </authorList>
    </citation>
    <scope>NUCLEOTIDE SEQUENCE [LARGE SCALE GENOMIC DNA]</scope>
    <source>
        <strain evidence="2">Daus_M_001</strain>
        <tissue evidence="2">Leg muscle</tissue>
    </source>
</reference>
<protein>
    <recommendedName>
        <fullName evidence="1">Ras-associating domain-containing protein</fullName>
    </recommendedName>
</protein>
<dbReference type="InterPro" id="IPR039269">
    <property type="entry name" value="ANKFN1"/>
</dbReference>
<dbReference type="Gene3D" id="3.10.20.90">
    <property type="entry name" value="Phosphatidylinositol 3-kinase Catalytic Subunit, Chain A, domain 1"/>
    <property type="match status" value="1"/>
</dbReference>
<dbReference type="SMART" id="SM00314">
    <property type="entry name" value="RA"/>
    <property type="match status" value="1"/>
</dbReference>
<dbReference type="InterPro" id="IPR000159">
    <property type="entry name" value="RA_dom"/>
</dbReference>
<sequence>MQVYAAYETGLASGTSLKIHVTPRTTAREVVDLVVKQLNMAVLLKGKEGPIYTNDRLPNFCLVAVIGARERCLRDDFKPLQLQNPWKKGRLYVRQKQDVLAALEQSSRHTAYL</sequence>
<evidence type="ECO:0000259" key="1">
    <source>
        <dbReference type="PROSITE" id="PS50200"/>
    </source>
</evidence>
<keyword evidence="3" id="KW-1185">Reference proteome</keyword>
<name>A0ABQ9IKV5_9NEOP</name>
<feature type="domain" description="Ras-associating" evidence="1">
    <location>
        <begin position="1"/>
        <end position="98"/>
    </location>
</feature>
<dbReference type="EMBL" id="JARBHB010000001">
    <property type="protein sequence ID" value="KAJ8897330.1"/>
    <property type="molecule type" value="Genomic_DNA"/>
</dbReference>
<dbReference type="Proteomes" id="UP001159363">
    <property type="component" value="Chromosome 1"/>
</dbReference>
<dbReference type="PROSITE" id="PS50200">
    <property type="entry name" value="RA"/>
    <property type="match status" value="1"/>
</dbReference>
<gene>
    <name evidence="2" type="ORF">PR048_002676</name>
</gene>
<dbReference type="SUPFAM" id="SSF54236">
    <property type="entry name" value="Ubiquitin-like"/>
    <property type="match status" value="1"/>
</dbReference>
<evidence type="ECO:0000313" key="3">
    <source>
        <dbReference type="Proteomes" id="UP001159363"/>
    </source>
</evidence>
<organism evidence="2 3">
    <name type="scientific">Dryococelus australis</name>
    <dbReference type="NCBI Taxonomy" id="614101"/>
    <lineage>
        <taxon>Eukaryota</taxon>
        <taxon>Metazoa</taxon>
        <taxon>Ecdysozoa</taxon>
        <taxon>Arthropoda</taxon>
        <taxon>Hexapoda</taxon>
        <taxon>Insecta</taxon>
        <taxon>Pterygota</taxon>
        <taxon>Neoptera</taxon>
        <taxon>Polyneoptera</taxon>
        <taxon>Phasmatodea</taxon>
        <taxon>Verophasmatodea</taxon>
        <taxon>Anareolatae</taxon>
        <taxon>Phasmatidae</taxon>
        <taxon>Eurycanthinae</taxon>
        <taxon>Dryococelus</taxon>
    </lineage>
</organism>
<dbReference type="PANTHER" id="PTHR21437">
    <property type="entry name" value="WIDE AWAKE"/>
    <property type="match status" value="1"/>
</dbReference>
<evidence type="ECO:0000313" key="2">
    <source>
        <dbReference type="EMBL" id="KAJ8897330.1"/>
    </source>
</evidence>
<proteinExistence type="predicted"/>
<accession>A0ABQ9IKV5</accession>
<comment type="caution">
    <text evidence="2">The sequence shown here is derived from an EMBL/GenBank/DDBJ whole genome shotgun (WGS) entry which is preliminary data.</text>
</comment>